<dbReference type="InterPro" id="IPR036890">
    <property type="entry name" value="HATPase_C_sf"/>
</dbReference>
<dbReference type="FunFam" id="3.30.565.10:FF:000006">
    <property type="entry name" value="Sensor histidine kinase WalK"/>
    <property type="match status" value="1"/>
</dbReference>
<dbReference type="PANTHER" id="PTHR43547:SF2">
    <property type="entry name" value="HYBRID SIGNAL TRANSDUCTION HISTIDINE KINASE C"/>
    <property type="match status" value="1"/>
</dbReference>
<dbReference type="InterPro" id="IPR005467">
    <property type="entry name" value="His_kinase_dom"/>
</dbReference>
<dbReference type="CDD" id="cd00082">
    <property type="entry name" value="HisKA"/>
    <property type="match status" value="1"/>
</dbReference>
<dbReference type="EC" id="2.7.13.3" evidence="2"/>
<dbReference type="InterPro" id="IPR003594">
    <property type="entry name" value="HATPase_dom"/>
</dbReference>
<organism evidence="8 9">
    <name type="scientific">Arcticibacter tournemirensis</name>
    <dbReference type="NCBI Taxonomy" id="699437"/>
    <lineage>
        <taxon>Bacteria</taxon>
        <taxon>Pseudomonadati</taxon>
        <taxon>Bacteroidota</taxon>
        <taxon>Sphingobacteriia</taxon>
        <taxon>Sphingobacteriales</taxon>
        <taxon>Sphingobacteriaceae</taxon>
        <taxon>Arcticibacter</taxon>
    </lineage>
</organism>
<dbReference type="EMBL" id="RXOC01000017">
    <property type="protein sequence ID" value="RXF67494.1"/>
    <property type="molecule type" value="Genomic_DNA"/>
</dbReference>
<dbReference type="SMART" id="SM00388">
    <property type="entry name" value="HisKA"/>
    <property type="match status" value="1"/>
</dbReference>
<evidence type="ECO:0000313" key="8">
    <source>
        <dbReference type="EMBL" id="RXF67494.1"/>
    </source>
</evidence>
<evidence type="ECO:0000256" key="1">
    <source>
        <dbReference type="ARBA" id="ARBA00000085"/>
    </source>
</evidence>
<feature type="transmembrane region" description="Helical" evidence="6">
    <location>
        <begin position="300"/>
        <end position="322"/>
    </location>
</feature>
<evidence type="ECO:0000256" key="6">
    <source>
        <dbReference type="SAM" id="Phobius"/>
    </source>
</evidence>
<dbReference type="Proteomes" id="UP000290848">
    <property type="component" value="Unassembled WGS sequence"/>
</dbReference>
<sequence length="554" mass="64670">MKARKTQYRRNSWLNAGFLVLIALSLIVALVLAHSLIEKYVENEFNTRKIDVQEETLKAYNDFFQNRVPEISFYQGYLDSASAVKYADTVLRKYPFVSRLIFYDTEISNHPVNNAFRVYNFSIAPRAVYQFRRAIPADSILLFKNAGTANISVKGMDEFNKMAVKFSAYIESADTIIIPSSADYVSTFYNVTHNRITFMNIPREEDVRIFKDLMFKELRRSPVFEQDIISFWLNPERLQIRNTHKELYQEISIKPLVYDSLDTNPEFLSTDLPLSGAFADYKLYFSSSRSFLKKEIYRRFIPVAFVILLIYAMLIFLAYLIYRNLNINSRMFKLQYDFINNLTHEFKTPVSVIKIAGNNIKSASSLSEGERFHYGKILDQEADKLNDLMNKLLSFTQIENQSINIKRERIEFDQFLQKLINGYRLKYPDFNIEYKIQKLEFFDTDPVLLASIFQNLIDNAYKYSLPGKKKLDIDVFTEKGNAIFRFTDQGIGIPKEETQNVFKKFYRIQNQYNQQGSVGLGLAFCKELINFMNGEIRLKSKEGVGSEFIVILPL</sequence>
<keyword evidence="6" id="KW-0812">Transmembrane</keyword>
<dbReference type="Pfam" id="PF02518">
    <property type="entry name" value="HATPase_c"/>
    <property type="match status" value="1"/>
</dbReference>
<dbReference type="PANTHER" id="PTHR43547">
    <property type="entry name" value="TWO-COMPONENT HISTIDINE KINASE"/>
    <property type="match status" value="1"/>
</dbReference>
<dbReference type="Gene3D" id="1.10.287.130">
    <property type="match status" value="1"/>
</dbReference>
<keyword evidence="5 8" id="KW-0418">Kinase</keyword>
<dbReference type="SMART" id="SM00387">
    <property type="entry name" value="HATPase_c"/>
    <property type="match status" value="1"/>
</dbReference>
<dbReference type="SUPFAM" id="SSF47384">
    <property type="entry name" value="Homodimeric domain of signal transducing histidine kinase"/>
    <property type="match status" value="1"/>
</dbReference>
<dbReference type="AlphaFoldDB" id="A0A4Q0M3P6"/>
<protein>
    <recommendedName>
        <fullName evidence="2">histidine kinase</fullName>
        <ecNumber evidence="2">2.7.13.3</ecNumber>
    </recommendedName>
</protein>
<dbReference type="Gene3D" id="3.30.565.10">
    <property type="entry name" value="Histidine kinase-like ATPase, C-terminal domain"/>
    <property type="match status" value="1"/>
</dbReference>
<dbReference type="InterPro" id="IPR003661">
    <property type="entry name" value="HisK_dim/P_dom"/>
</dbReference>
<dbReference type="CDD" id="cd00075">
    <property type="entry name" value="HATPase"/>
    <property type="match status" value="1"/>
</dbReference>
<keyword evidence="6" id="KW-0472">Membrane</keyword>
<dbReference type="PROSITE" id="PS50109">
    <property type="entry name" value="HIS_KIN"/>
    <property type="match status" value="1"/>
</dbReference>
<evidence type="ECO:0000256" key="4">
    <source>
        <dbReference type="ARBA" id="ARBA00022679"/>
    </source>
</evidence>
<dbReference type="InterPro" id="IPR036097">
    <property type="entry name" value="HisK_dim/P_sf"/>
</dbReference>
<keyword evidence="6" id="KW-1133">Transmembrane helix</keyword>
<keyword evidence="3" id="KW-0597">Phosphoprotein</keyword>
<evidence type="ECO:0000256" key="2">
    <source>
        <dbReference type="ARBA" id="ARBA00012438"/>
    </source>
</evidence>
<dbReference type="SUPFAM" id="SSF55874">
    <property type="entry name" value="ATPase domain of HSP90 chaperone/DNA topoisomerase II/histidine kinase"/>
    <property type="match status" value="1"/>
</dbReference>
<evidence type="ECO:0000256" key="3">
    <source>
        <dbReference type="ARBA" id="ARBA00022553"/>
    </source>
</evidence>
<proteinExistence type="predicted"/>
<comment type="catalytic activity">
    <reaction evidence="1">
        <text>ATP + protein L-histidine = ADP + protein N-phospho-L-histidine.</text>
        <dbReference type="EC" id="2.7.13.3"/>
    </reaction>
</comment>
<evidence type="ECO:0000313" key="9">
    <source>
        <dbReference type="Proteomes" id="UP000290848"/>
    </source>
</evidence>
<evidence type="ECO:0000259" key="7">
    <source>
        <dbReference type="PROSITE" id="PS50109"/>
    </source>
</evidence>
<gene>
    <name evidence="8" type="ORF">EKH83_19295</name>
</gene>
<keyword evidence="4" id="KW-0808">Transferase</keyword>
<dbReference type="PRINTS" id="PR00344">
    <property type="entry name" value="BCTRLSENSOR"/>
</dbReference>
<evidence type="ECO:0000256" key="5">
    <source>
        <dbReference type="ARBA" id="ARBA00022777"/>
    </source>
</evidence>
<dbReference type="GO" id="GO:0000155">
    <property type="term" value="F:phosphorelay sensor kinase activity"/>
    <property type="evidence" value="ECO:0007669"/>
    <property type="project" value="InterPro"/>
</dbReference>
<dbReference type="InterPro" id="IPR004358">
    <property type="entry name" value="Sig_transdc_His_kin-like_C"/>
</dbReference>
<reference evidence="8 9" key="1">
    <citation type="submission" date="2018-12" db="EMBL/GenBank/DDBJ databases">
        <title>The Draft Genome Sequence of the Soil Bacterium Pedobacter tournemirensis R1.</title>
        <authorList>
            <person name="He J."/>
        </authorList>
    </citation>
    <scope>NUCLEOTIDE SEQUENCE [LARGE SCALE GENOMIC DNA]</scope>
    <source>
        <strain evidence="8 9">R1</strain>
    </source>
</reference>
<dbReference type="Pfam" id="PF00512">
    <property type="entry name" value="HisKA"/>
    <property type="match status" value="1"/>
</dbReference>
<feature type="domain" description="Histidine kinase" evidence="7">
    <location>
        <begin position="341"/>
        <end position="554"/>
    </location>
</feature>
<dbReference type="RefSeq" id="WP_128771097.1">
    <property type="nucleotide sequence ID" value="NZ_RXOC01000017.1"/>
</dbReference>
<name>A0A4Q0M3P6_9SPHI</name>
<accession>A0A4Q0M3P6</accession>
<comment type="caution">
    <text evidence="8">The sequence shown here is derived from an EMBL/GenBank/DDBJ whole genome shotgun (WGS) entry which is preliminary data.</text>
</comment>